<dbReference type="Pfam" id="PF00238">
    <property type="entry name" value="Ribosomal_L14"/>
    <property type="match status" value="1"/>
</dbReference>
<evidence type="ECO:0000313" key="6">
    <source>
        <dbReference type="EMBL" id="MDZ5761732.1"/>
    </source>
</evidence>
<evidence type="ECO:0000256" key="1">
    <source>
        <dbReference type="ARBA" id="ARBA00022980"/>
    </source>
</evidence>
<dbReference type="NCBIfam" id="TIGR01067">
    <property type="entry name" value="rplN_bact"/>
    <property type="match status" value="1"/>
</dbReference>
<dbReference type="EMBL" id="JARGYT010000002">
    <property type="protein sequence ID" value="MDZ5761732.1"/>
    <property type="molecule type" value="Genomic_DNA"/>
</dbReference>
<gene>
    <name evidence="3" type="primary">rplN</name>
    <name evidence="6" type="ORF">Cyrtocomes_00090</name>
</gene>
<accession>A0ABU5L6H8</accession>
<protein>
    <recommendedName>
        <fullName evidence="3">Large ribosomal subunit protein uL14</fullName>
    </recommendedName>
</protein>
<evidence type="ECO:0000313" key="7">
    <source>
        <dbReference type="Proteomes" id="UP001293791"/>
    </source>
</evidence>
<evidence type="ECO:0000256" key="3">
    <source>
        <dbReference type="HAMAP-Rule" id="MF_01367"/>
    </source>
</evidence>
<evidence type="ECO:0000256" key="2">
    <source>
        <dbReference type="ARBA" id="ARBA00023274"/>
    </source>
</evidence>
<keyword evidence="1 3" id="KW-0689">Ribosomal protein</keyword>
<evidence type="ECO:0000256" key="4">
    <source>
        <dbReference type="RuleBase" id="RU003949"/>
    </source>
</evidence>
<organism evidence="6 7">
    <name type="scientific">Candidatus Cyrtobacter comes</name>
    <dbReference type="NCBI Taxonomy" id="675776"/>
    <lineage>
        <taxon>Bacteria</taxon>
        <taxon>Pseudomonadati</taxon>
        <taxon>Pseudomonadota</taxon>
        <taxon>Alphaproteobacteria</taxon>
        <taxon>Rickettsiales</taxon>
        <taxon>Candidatus Midichloriaceae</taxon>
        <taxon>Candidatus Cyrtobacter</taxon>
    </lineage>
</organism>
<comment type="caution">
    <text evidence="6">The sequence shown here is derived from an EMBL/GenBank/DDBJ whole genome shotgun (WGS) entry which is preliminary data.</text>
</comment>
<name>A0ABU5L6H8_9RICK</name>
<dbReference type="SMART" id="SM01374">
    <property type="entry name" value="Ribosomal_L14"/>
    <property type="match status" value="1"/>
</dbReference>
<comment type="subunit">
    <text evidence="3">Part of the 50S ribosomal subunit. Forms a cluster with proteins L3 and L19. In the 70S ribosome, L14 and L19 interact and together make contacts with the 16S rRNA in bridges B5 and B8.</text>
</comment>
<dbReference type="GO" id="GO:0005840">
    <property type="term" value="C:ribosome"/>
    <property type="evidence" value="ECO:0007669"/>
    <property type="project" value="UniProtKB-KW"/>
</dbReference>
<keyword evidence="3 5" id="KW-0694">RNA-binding</keyword>
<dbReference type="PANTHER" id="PTHR11761">
    <property type="entry name" value="50S/60S RIBOSOMAL PROTEIN L14/L23"/>
    <property type="match status" value="1"/>
</dbReference>
<dbReference type="Gene3D" id="2.40.150.20">
    <property type="entry name" value="Ribosomal protein L14"/>
    <property type="match status" value="1"/>
</dbReference>
<dbReference type="SUPFAM" id="SSF50193">
    <property type="entry name" value="Ribosomal protein L14"/>
    <property type="match status" value="1"/>
</dbReference>
<comment type="function">
    <text evidence="3 5">Binds to 23S rRNA. Forms part of two intersubunit bridges in the 70S ribosome.</text>
</comment>
<dbReference type="InterPro" id="IPR000218">
    <property type="entry name" value="Ribosomal_uL14"/>
</dbReference>
<evidence type="ECO:0000256" key="5">
    <source>
        <dbReference type="RuleBase" id="RU003950"/>
    </source>
</evidence>
<dbReference type="CDD" id="cd00337">
    <property type="entry name" value="Ribosomal_uL14"/>
    <property type="match status" value="1"/>
</dbReference>
<dbReference type="Proteomes" id="UP001293791">
    <property type="component" value="Unassembled WGS sequence"/>
</dbReference>
<comment type="similarity">
    <text evidence="3 4">Belongs to the universal ribosomal protein uL14 family.</text>
</comment>
<proteinExistence type="inferred from homology"/>
<keyword evidence="7" id="KW-1185">Reference proteome</keyword>
<dbReference type="InterPro" id="IPR036853">
    <property type="entry name" value="Ribosomal_uL14_sf"/>
</dbReference>
<dbReference type="PANTHER" id="PTHR11761:SF3">
    <property type="entry name" value="LARGE RIBOSOMAL SUBUNIT PROTEIN UL14M"/>
    <property type="match status" value="1"/>
</dbReference>
<keyword evidence="3 5" id="KW-0699">rRNA-binding</keyword>
<dbReference type="HAMAP" id="MF_01367">
    <property type="entry name" value="Ribosomal_uL14"/>
    <property type="match status" value="1"/>
</dbReference>
<keyword evidence="2 3" id="KW-0687">Ribonucleoprotein</keyword>
<sequence length="123" mass="13214">MIQMGSKLEAADNSGAKILRCVKVLGGAKKMFASIGDTIVVSVIKLSSSSSKVKKGDVFRAALVRTKKEVQRKDGSILRFDVNSAVLLNKQGEPVGTRVFGPLPTELRKRGFSKLLSLAPEIV</sequence>
<dbReference type="InterPro" id="IPR005745">
    <property type="entry name" value="Ribosomal_uL14_bac-type"/>
</dbReference>
<reference evidence="6 7" key="1">
    <citation type="submission" date="2023-02" db="EMBL/GenBank/DDBJ databases">
        <title>Host association and intracellularity evolved multiple times independently in the Rickettsiales.</title>
        <authorList>
            <person name="Castelli M."/>
            <person name="Nardi T."/>
            <person name="Gammuto L."/>
            <person name="Bellinzona G."/>
            <person name="Sabaneyeva E."/>
            <person name="Potekhin A."/>
            <person name="Serra V."/>
            <person name="Petroni G."/>
            <person name="Sassera D."/>
        </authorList>
    </citation>
    <scope>NUCLEOTIDE SEQUENCE [LARGE SCALE GENOMIC DNA]</scope>
    <source>
        <strain evidence="6 7">BOD18</strain>
    </source>
</reference>
<dbReference type="RefSeq" id="WP_322497242.1">
    <property type="nucleotide sequence ID" value="NZ_JARGYT010000002.1"/>
</dbReference>